<keyword evidence="2" id="KW-1185">Reference proteome</keyword>
<evidence type="ECO:0000313" key="1">
    <source>
        <dbReference type="EMBL" id="GCF01665.1"/>
    </source>
</evidence>
<proteinExistence type="predicted"/>
<name>A0A4C2EBY0_9SACH</name>
<comment type="caution">
    <text evidence="1">The sequence shown here is derived from an EMBL/GenBank/DDBJ whole genome shotgun (WGS) entry which is preliminary data.</text>
</comment>
<accession>A0A4C2EBY0</accession>
<reference evidence="1 2" key="1">
    <citation type="submission" date="2019-01" db="EMBL/GenBank/DDBJ databases">
        <title>Draft Genome Sequencing of Zygosaccharomyces mellis Ca-7.</title>
        <authorList>
            <person name="Shiwa Y."/>
            <person name="Kanesaki Y."/>
            <person name="Ishige T."/>
            <person name="Mura K."/>
            <person name="Hori T."/>
            <person name="Tamura T."/>
        </authorList>
    </citation>
    <scope>NUCLEOTIDE SEQUENCE [LARGE SCALE GENOMIC DNA]</scope>
    <source>
        <strain evidence="1 2">Ca-7</strain>
    </source>
</reference>
<protein>
    <submittedName>
        <fullName evidence="1">Uncharacterized protein</fullName>
    </submittedName>
</protein>
<gene>
    <name evidence="1" type="ORF">ZYGM_000083</name>
</gene>
<organism evidence="1 2">
    <name type="scientific">Zygosaccharomyces mellis</name>
    <dbReference type="NCBI Taxonomy" id="42258"/>
    <lineage>
        <taxon>Eukaryota</taxon>
        <taxon>Fungi</taxon>
        <taxon>Dikarya</taxon>
        <taxon>Ascomycota</taxon>
        <taxon>Saccharomycotina</taxon>
        <taxon>Saccharomycetes</taxon>
        <taxon>Saccharomycetales</taxon>
        <taxon>Saccharomycetaceae</taxon>
        <taxon>Zygosaccharomyces</taxon>
    </lineage>
</organism>
<dbReference type="AlphaFoldDB" id="A0A4C2EBY0"/>
<dbReference type="Proteomes" id="UP000301737">
    <property type="component" value="Unassembled WGS sequence"/>
</dbReference>
<sequence>MASKDALGRVLSHLKEGRILGIANSWNARSSASIWRPDMIKSTALKYRSYNPSLTKDDFSNLEPNVLFNPKRANATEFQLIKCRDPKFFQFKDQYVLLFKDHTSMTKYIQNTSSGRINHVRVKFVPLRVGDMIGINYMNYVHNLLAAYDSSKTYFEMIKRKKDSTADIDLHELAQIAQPFEEKSALVWDLPLEAKPMHVMDRFWFYDIKHCFKLYWDHITGHTLYYVAFNEAQDCTKFRRNLHGCRLNDLPRKLLIDQLKG</sequence>
<dbReference type="OrthoDB" id="4062764at2759"/>
<dbReference type="EMBL" id="BIMX01000045">
    <property type="protein sequence ID" value="GCF01665.1"/>
    <property type="molecule type" value="Genomic_DNA"/>
</dbReference>
<evidence type="ECO:0000313" key="2">
    <source>
        <dbReference type="Proteomes" id="UP000301737"/>
    </source>
</evidence>